<organism evidence="3 4">
    <name type="scientific">Sulfitobacter sediminis</name>
    <dbReference type="NCBI Taxonomy" id="3234186"/>
    <lineage>
        <taxon>Bacteria</taxon>
        <taxon>Pseudomonadati</taxon>
        <taxon>Pseudomonadota</taxon>
        <taxon>Alphaproteobacteria</taxon>
        <taxon>Rhodobacterales</taxon>
        <taxon>Roseobacteraceae</taxon>
        <taxon>Sulfitobacter</taxon>
    </lineage>
</organism>
<gene>
    <name evidence="3" type="ORF">AB2B41_20770</name>
</gene>
<dbReference type="Gene3D" id="3.40.190.10">
    <property type="entry name" value="Periplasmic binding protein-like II"/>
    <property type="match status" value="2"/>
</dbReference>
<dbReference type="Proteomes" id="UP001556098">
    <property type="component" value="Unassembled WGS sequence"/>
</dbReference>
<comment type="caution">
    <text evidence="3">The sequence shown here is derived from an EMBL/GenBank/DDBJ whole genome shotgun (WGS) entry which is preliminary data.</text>
</comment>
<protein>
    <submittedName>
        <fullName evidence="3">ABC transporter substrate-binding protein</fullName>
    </submittedName>
</protein>
<dbReference type="RefSeq" id="WP_367879743.1">
    <property type="nucleotide sequence ID" value="NZ_JBFNXX010000029.1"/>
</dbReference>
<evidence type="ECO:0000256" key="2">
    <source>
        <dbReference type="SAM" id="SignalP"/>
    </source>
</evidence>
<dbReference type="Pfam" id="PF13531">
    <property type="entry name" value="SBP_bac_11"/>
    <property type="match status" value="1"/>
</dbReference>
<reference evidence="3 4" key="1">
    <citation type="submission" date="2024-07" db="EMBL/GenBank/DDBJ databases">
        <title>Marimonas sp.nov., isolated from tidal-flat sediment.</title>
        <authorList>
            <person name="Jayan J.N."/>
            <person name="Lee S.S."/>
        </authorList>
    </citation>
    <scope>NUCLEOTIDE SEQUENCE [LARGE SCALE GENOMIC DNA]</scope>
    <source>
        <strain evidence="3 4">MJW-29</strain>
    </source>
</reference>
<dbReference type="PANTHER" id="PTHR30006">
    <property type="entry name" value="THIAMINE-BINDING PERIPLASMIC PROTEIN-RELATED"/>
    <property type="match status" value="1"/>
</dbReference>
<name>A0ABV3RT06_9RHOB</name>
<accession>A0ABV3RT06</accession>
<evidence type="ECO:0000313" key="4">
    <source>
        <dbReference type="Proteomes" id="UP001556098"/>
    </source>
</evidence>
<evidence type="ECO:0000313" key="3">
    <source>
        <dbReference type="EMBL" id="MEW9922046.1"/>
    </source>
</evidence>
<keyword evidence="4" id="KW-1185">Reference proteome</keyword>
<proteinExistence type="predicted"/>
<feature type="chain" id="PRO_5046200585" evidence="2">
    <location>
        <begin position="18"/>
        <end position="352"/>
    </location>
</feature>
<dbReference type="PANTHER" id="PTHR30006:SF25">
    <property type="entry name" value="PHOSPHOGLYCERATE TRANSPORT REGULATORY PROTEIN PGTC"/>
    <property type="match status" value="1"/>
</dbReference>
<feature type="signal peptide" evidence="2">
    <location>
        <begin position="1"/>
        <end position="17"/>
    </location>
</feature>
<keyword evidence="1 2" id="KW-0732">Signal</keyword>
<sequence>MRFLALTLFLTAFATSAATEPVPEATKTYGSEEAATRLLVRGTTDIALFEPVLLAFLGRFGEVRIDYEQWGSNDLYIVSETDCRSGGAAADLVVSSSIDQQVKLANDGCAARHRSPLTAELPTVSNWRDEVFGITREPAVIVFNRGFVDNAEAPRSRFDLIDLLRPEDSRFRGRVATYDIEASGLGYLFAFADAQQATTFGSLIEAFGRSGAVATCCSSEIIDGVVTGTYLVAYNVLGSYALARAEENPDLVVVAPDDYTLVLSRAALIPRRAAEQEIAGALIDFLLSEAGRSAMRSAKLIVETDDGIHPALRLPENPDISLRPIPLSPALLVGLDQHKRRAFVQRWRETFP</sequence>
<evidence type="ECO:0000256" key="1">
    <source>
        <dbReference type="ARBA" id="ARBA00022729"/>
    </source>
</evidence>
<dbReference type="SUPFAM" id="SSF53850">
    <property type="entry name" value="Periplasmic binding protein-like II"/>
    <property type="match status" value="1"/>
</dbReference>
<dbReference type="EMBL" id="JBFNXX010000029">
    <property type="protein sequence ID" value="MEW9922046.1"/>
    <property type="molecule type" value="Genomic_DNA"/>
</dbReference>